<dbReference type="EMBL" id="NMTS02000056">
    <property type="protein sequence ID" value="PLK29252.1"/>
    <property type="molecule type" value="Genomic_DNA"/>
</dbReference>
<reference evidence="15 16" key="4">
    <citation type="submission" date="2018-08" db="EMBL/GenBank/DDBJ databases">
        <title>A genome reference for cultivated species of the human gut microbiota.</title>
        <authorList>
            <person name="Zou Y."/>
            <person name="Xue W."/>
            <person name="Luo G."/>
        </authorList>
    </citation>
    <scope>NUCLEOTIDE SEQUENCE [LARGE SCALE GENOMIC DNA]</scope>
    <source>
        <strain evidence="7 16">AF32-8AC</strain>
        <strain evidence="8 15">AM37-13AC</strain>
    </source>
</reference>
<dbReference type="Proteomes" id="UP000220005">
    <property type="component" value="Unassembled WGS sequence"/>
</dbReference>
<evidence type="ECO:0000313" key="9">
    <source>
        <dbReference type="Proteomes" id="UP000220005"/>
    </source>
</evidence>
<evidence type="ECO:0000313" key="2">
    <source>
        <dbReference type="EMBL" id="PDX90634.1"/>
    </source>
</evidence>
<evidence type="ECO:0000313" key="8">
    <source>
        <dbReference type="EMBL" id="RGC14263.1"/>
    </source>
</evidence>
<evidence type="ECO:0000313" key="3">
    <source>
        <dbReference type="EMBL" id="PLK29252.1"/>
    </source>
</evidence>
<dbReference type="EMBL" id="PRLA01000010">
    <property type="protein sequence ID" value="RAW48231.1"/>
    <property type="molecule type" value="Genomic_DNA"/>
</dbReference>
<evidence type="ECO:0000313" key="13">
    <source>
        <dbReference type="Proteomes" id="UP000250583"/>
    </source>
</evidence>
<dbReference type="EMBL" id="PRLE01000009">
    <property type="protein sequence ID" value="RAW56874.1"/>
    <property type="molecule type" value="Genomic_DNA"/>
</dbReference>
<dbReference type="EMBL" id="NMTY01000024">
    <property type="protein sequence ID" value="PDX80721.1"/>
    <property type="molecule type" value="Genomic_DNA"/>
</dbReference>
<dbReference type="EMBL" id="PRLF01000044">
    <property type="protein sequence ID" value="RAW62507.1"/>
    <property type="molecule type" value="Genomic_DNA"/>
</dbReference>
<dbReference type="Proteomes" id="UP000221015">
    <property type="component" value="Unassembled WGS sequence"/>
</dbReference>
<evidence type="ECO:0000313" key="14">
    <source>
        <dbReference type="Proteomes" id="UP000250997"/>
    </source>
</evidence>
<dbReference type="EMBL" id="QVER01000001">
    <property type="protein sequence ID" value="RGB93810.1"/>
    <property type="molecule type" value="Genomic_DNA"/>
</dbReference>
<proteinExistence type="predicted"/>
<accession>A0A2A6ZR51</accession>
<evidence type="ECO:0000313" key="1">
    <source>
        <dbReference type="EMBL" id="PDX80721.1"/>
    </source>
</evidence>
<dbReference type="AlphaFoldDB" id="A0A2A6ZR51"/>
<dbReference type="OrthoDB" id="1855393at2"/>
<gene>
    <name evidence="6" type="ORF">C4N21_14575</name>
    <name evidence="5" type="ORF">C4N22_12115</name>
    <name evidence="4" type="ORF">C4N27_11765</name>
    <name evidence="3" type="ORF">CGS50_008965</name>
    <name evidence="1" type="ORF">CGS58_09425</name>
    <name evidence="2" type="ORF">CHR61_01810</name>
    <name evidence="8" type="ORF">DW855_14185</name>
    <name evidence="7" type="ORF">DWZ46_01025</name>
</gene>
<dbReference type="Proteomes" id="UP000250550">
    <property type="component" value="Unassembled WGS sequence"/>
</dbReference>
<dbReference type="Proteomes" id="UP000220438">
    <property type="component" value="Unassembled WGS sequence"/>
</dbReference>
<reference evidence="3" key="2">
    <citation type="submission" date="2017-07" db="EMBL/GenBank/DDBJ databases">
        <authorList>
            <person name="Sun Z.S."/>
            <person name="Albrecht U."/>
            <person name="Echele G."/>
            <person name="Lee C.C."/>
        </authorList>
    </citation>
    <scope>NUCLEOTIDE SEQUENCE</scope>
    <source>
        <strain evidence="3">CNCM I 4542</strain>
        <strain evidence="1">CNCM I 4575</strain>
    </source>
</reference>
<dbReference type="Proteomes" id="UP000250583">
    <property type="component" value="Unassembled WGS sequence"/>
</dbReference>
<name>A0A2A6ZR51_9FIRM</name>
<evidence type="ECO:0000313" key="10">
    <source>
        <dbReference type="Proteomes" id="UP000220438"/>
    </source>
</evidence>
<dbReference type="RefSeq" id="WP_015564578.1">
    <property type="nucleotide sequence ID" value="NZ_CABMES010000001.1"/>
</dbReference>
<evidence type="ECO:0000313" key="6">
    <source>
        <dbReference type="EMBL" id="RAW62507.1"/>
    </source>
</evidence>
<dbReference type="Proteomes" id="UP000260991">
    <property type="component" value="Unassembled WGS sequence"/>
</dbReference>
<protein>
    <submittedName>
        <fullName evidence="3">Uncharacterized protein</fullName>
    </submittedName>
</protein>
<reference evidence="12 13" key="3">
    <citation type="submission" date="2018-02" db="EMBL/GenBank/DDBJ databases">
        <title>Complete genome sequencing of Faecalibacterium prausnitzii strains isolated from the human gut.</title>
        <authorList>
            <person name="Fitzgerald B.C."/>
            <person name="Shkoporov A.N."/>
            <person name="Ross P.R."/>
            <person name="Hill C."/>
        </authorList>
    </citation>
    <scope>NUCLEOTIDE SEQUENCE [LARGE SCALE GENOMIC DNA]</scope>
    <source>
        <strain evidence="5 13">APC923/61-1</strain>
        <strain evidence="6 12">APC924/119</strain>
        <strain evidence="4 14">APC942/18-1</strain>
    </source>
</reference>
<dbReference type="Proteomes" id="UP000260733">
    <property type="component" value="Unassembled WGS sequence"/>
</dbReference>
<organism evidence="3 11">
    <name type="scientific">Faecalibacterium prausnitzii</name>
    <dbReference type="NCBI Taxonomy" id="853"/>
    <lineage>
        <taxon>Bacteria</taxon>
        <taxon>Bacillati</taxon>
        <taxon>Bacillota</taxon>
        <taxon>Clostridia</taxon>
        <taxon>Eubacteriales</taxon>
        <taxon>Oscillospiraceae</taxon>
        <taxon>Faecalibacterium</taxon>
    </lineage>
</organism>
<comment type="caution">
    <text evidence="3">The sequence shown here is derived from an EMBL/GenBank/DDBJ whole genome shotgun (WGS) entry which is preliminary data.</text>
</comment>
<evidence type="ECO:0000313" key="7">
    <source>
        <dbReference type="EMBL" id="RGB93810.1"/>
    </source>
</evidence>
<evidence type="ECO:0000313" key="15">
    <source>
        <dbReference type="Proteomes" id="UP000260733"/>
    </source>
</evidence>
<dbReference type="EMBL" id="QVFB01000059">
    <property type="protein sequence ID" value="RGC14263.1"/>
    <property type="molecule type" value="Genomic_DNA"/>
</dbReference>
<evidence type="ECO:0000313" key="4">
    <source>
        <dbReference type="EMBL" id="RAW48231.1"/>
    </source>
</evidence>
<dbReference type="Proteomes" id="UP000250997">
    <property type="component" value="Unassembled WGS sequence"/>
</dbReference>
<evidence type="ECO:0000313" key="12">
    <source>
        <dbReference type="Proteomes" id="UP000250550"/>
    </source>
</evidence>
<sequence length="136" mass="15520">MTNEDTTDFDEHFAKISSYIVDTLHGVPLEMTEDEKEQFRIQVISNQYAERLLSEAEKTETYRGLSKIDILHTVSIPQLARTIPLKGLNLSLEKYRMPDGVIIEVESSSHYLGSFSEKNDSSTNWIEKIMEGVGIH</sequence>
<dbReference type="EMBL" id="NOUW01000006">
    <property type="protein sequence ID" value="PDX90634.1"/>
    <property type="molecule type" value="Genomic_DNA"/>
</dbReference>
<evidence type="ECO:0000313" key="11">
    <source>
        <dbReference type="Proteomes" id="UP000221015"/>
    </source>
</evidence>
<evidence type="ECO:0000313" key="16">
    <source>
        <dbReference type="Proteomes" id="UP000260991"/>
    </source>
</evidence>
<reference evidence="9 10" key="1">
    <citation type="journal article" date="2017" name="Front. Microbiol.">
        <title>New Insights into the Diversity of the Genus Faecalibacterium.</title>
        <authorList>
            <person name="Benevides L."/>
            <person name="Burman S."/>
            <person name="Martin R."/>
            <person name="Robert V."/>
            <person name="Thomas M."/>
            <person name="Miquel S."/>
            <person name="Chain F."/>
            <person name="Sokol H."/>
            <person name="Bermudez-Humaran L.G."/>
            <person name="Morrison M."/>
            <person name="Langella P."/>
            <person name="Azevedo V.A."/>
            <person name="Chatel J.M."/>
            <person name="Soares S."/>
        </authorList>
    </citation>
    <scope>NUCLEOTIDE SEQUENCE [LARGE SCALE GENOMIC DNA]</scope>
    <source>
        <strain evidence="2 10">AHMP21</strain>
        <strain evidence="3 11">CNCM I 4542</strain>
        <strain evidence="1 9">CNCM I 4575</strain>
    </source>
</reference>
<evidence type="ECO:0000313" key="5">
    <source>
        <dbReference type="EMBL" id="RAW56874.1"/>
    </source>
</evidence>